<comment type="caution">
    <text evidence="3">The sequence shown here is derived from an EMBL/GenBank/DDBJ whole genome shotgun (WGS) entry which is preliminary data.</text>
</comment>
<dbReference type="EMBL" id="MLJI01000002">
    <property type="protein sequence ID" value="ORM90253.1"/>
    <property type="molecule type" value="Genomic_DNA"/>
</dbReference>
<keyword evidence="4" id="KW-1185">Reference proteome</keyword>
<feature type="region of interest" description="Disordered" evidence="2">
    <location>
        <begin position="142"/>
        <end position="167"/>
    </location>
</feature>
<dbReference type="OrthoDB" id="2664633at2"/>
<dbReference type="AlphaFoldDB" id="A0A1X1EN56"/>
<proteinExistence type="predicted"/>
<feature type="region of interest" description="Disordered" evidence="2">
    <location>
        <begin position="69"/>
        <end position="112"/>
    </location>
</feature>
<evidence type="ECO:0000256" key="1">
    <source>
        <dbReference type="ARBA" id="ARBA00022656"/>
    </source>
</evidence>
<evidence type="ECO:0000313" key="4">
    <source>
        <dbReference type="Proteomes" id="UP000193749"/>
    </source>
</evidence>
<dbReference type="RefSeq" id="WP_084880071.1">
    <property type="nucleotide sequence ID" value="NZ_MLJI01000002.1"/>
</dbReference>
<accession>A0A1X1EN56</accession>
<organism evidence="3 4">
    <name type="scientific">Pantoea cypripedii</name>
    <name type="common">Pectobacterium cypripedii</name>
    <name type="synonym">Erwinia cypripedii</name>
    <dbReference type="NCBI Taxonomy" id="55209"/>
    <lineage>
        <taxon>Bacteria</taxon>
        <taxon>Pseudomonadati</taxon>
        <taxon>Pseudomonadota</taxon>
        <taxon>Gammaproteobacteria</taxon>
        <taxon>Enterobacterales</taxon>
        <taxon>Erwiniaceae</taxon>
        <taxon>Pantoea</taxon>
    </lineage>
</organism>
<evidence type="ECO:0000256" key="2">
    <source>
        <dbReference type="SAM" id="MobiDB-lite"/>
    </source>
</evidence>
<dbReference type="GO" id="GO:0003824">
    <property type="term" value="F:catalytic activity"/>
    <property type="evidence" value="ECO:0007669"/>
    <property type="project" value="UniProtKB-ARBA"/>
</dbReference>
<gene>
    <name evidence="3" type="ORF">HA50_27370</name>
</gene>
<evidence type="ECO:0008006" key="5">
    <source>
        <dbReference type="Google" id="ProtNLM"/>
    </source>
</evidence>
<keyword evidence="1" id="KW-0800">Toxin</keyword>
<evidence type="ECO:0000313" key="3">
    <source>
        <dbReference type="EMBL" id="ORM90253.1"/>
    </source>
</evidence>
<name>A0A1X1EN56_PANCY</name>
<feature type="compositionally biased region" description="Low complexity" evidence="2">
    <location>
        <begin position="90"/>
        <end position="108"/>
    </location>
</feature>
<protein>
    <recommendedName>
        <fullName evidence="5">Filamentous hemagglutinin</fullName>
    </recommendedName>
</protein>
<sequence>MTNHLSLLIQGPNFSGGSLLTLSGTVGSALNSATQQATSAAKDDNGRLAALRGTQAALTGFQASQAERLAGVSDNPADKNTFGLTLSYGSQKSTTESRTEQQTSSGSSLQAGRDMTIQATGGDLAVQGSQLKAGGDMTLAASRDISLTSGENSEQQSQTSKSHGLAS</sequence>
<dbReference type="InterPro" id="IPR025157">
    <property type="entry name" value="Hemagglutinin_rpt"/>
</dbReference>
<dbReference type="Proteomes" id="UP000193749">
    <property type="component" value="Unassembled WGS sequence"/>
</dbReference>
<dbReference type="Pfam" id="PF13332">
    <property type="entry name" value="Fil_haemagg_2"/>
    <property type="match status" value="1"/>
</dbReference>
<reference evidence="3 4" key="1">
    <citation type="journal article" date="2017" name="Antonie Van Leeuwenhoek">
        <title>Phylogenomic resolution of the bacterial genus Pantoea and its relationship with Erwinia and Tatumella.</title>
        <authorList>
            <person name="Palmer M."/>
            <person name="Steenkamp E.T."/>
            <person name="Coetzee M.P."/>
            <person name="Chan W.Y."/>
            <person name="van Zyl E."/>
            <person name="De Maayer P."/>
            <person name="Coutinho T.A."/>
            <person name="Blom J."/>
            <person name="Smits T.H."/>
            <person name="Duffy B."/>
            <person name="Venter S.N."/>
        </authorList>
    </citation>
    <scope>NUCLEOTIDE SEQUENCE [LARGE SCALE GENOMIC DNA]</scope>
    <source>
        <strain evidence="3 4">LMG 2657</strain>
    </source>
</reference>
<feature type="compositionally biased region" description="Polar residues" evidence="2">
    <location>
        <begin position="145"/>
        <end position="167"/>
    </location>
</feature>
<dbReference type="STRING" id="55209.HA50_27370"/>
<dbReference type="GO" id="GO:0090729">
    <property type="term" value="F:toxin activity"/>
    <property type="evidence" value="ECO:0007669"/>
    <property type="project" value="UniProtKB-KW"/>
</dbReference>